<organism evidence="1 2">
    <name type="scientific">Aspergillus puulaauensis</name>
    <dbReference type="NCBI Taxonomy" id="1220207"/>
    <lineage>
        <taxon>Eukaryota</taxon>
        <taxon>Fungi</taxon>
        <taxon>Dikarya</taxon>
        <taxon>Ascomycota</taxon>
        <taxon>Pezizomycotina</taxon>
        <taxon>Eurotiomycetes</taxon>
        <taxon>Eurotiomycetidae</taxon>
        <taxon>Eurotiales</taxon>
        <taxon>Aspergillaceae</taxon>
        <taxon>Aspergillus</taxon>
    </lineage>
</organism>
<reference evidence="1" key="2">
    <citation type="submission" date="2021-02" db="EMBL/GenBank/DDBJ databases">
        <title>Aspergillus puulaauensis MK2 genome sequence.</title>
        <authorList>
            <person name="Futagami T."/>
            <person name="Mori K."/>
            <person name="Kadooka C."/>
            <person name="Tanaka T."/>
        </authorList>
    </citation>
    <scope>NUCLEOTIDE SEQUENCE</scope>
    <source>
        <strain evidence="1">MK2</strain>
    </source>
</reference>
<name>A0A7R7XV21_9EURO</name>
<sequence>MIRDILSMEKESLTDRIMIGGRDNQSTPEQLKNCLSCITHVWPQTSGWIGIATPHRIPDPITFVVGDVPMQRSFAIGACNSTLIILEYSAILVSYSKRMACFLQSLCLATTQVPCH</sequence>
<dbReference type="RefSeq" id="XP_041560180.1">
    <property type="nucleotide sequence ID" value="XM_041694340.1"/>
</dbReference>
<keyword evidence="2" id="KW-1185">Reference proteome</keyword>
<dbReference type="EMBL" id="AP024448">
    <property type="protein sequence ID" value="BCS27994.1"/>
    <property type="molecule type" value="Genomic_DNA"/>
</dbReference>
<dbReference type="KEGG" id="apuu:APUU_61042A"/>
<reference evidence="1" key="1">
    <citation type="submission" date="2021-01" db="EMBL/GenBank/DDBJ databases">
        <authorList>
            <consortium name="Aspergillus puulaauensis MK2 genome sequencing consortium"/>
            <person name="Kazuki M."/>
            <person name="Futagami T."/>
        </authorList>
    </citation>
    <scope>NUCLEOTIDE SEQUENCE</scope>
    <source>
        <strain evidence="1">MK2</strain>
    </source>
</reference>
<dbReference type="GeneID" id="64977991"/>
<evidence type="ECO:0000313" key="1">
    <source>
        <dbReference type="EMBL" id="BCS27994.1"/>
    </source>
</evidence>
<evidence type="ECO:0000313" key="2">
    <source>
        <dbReference type="Proteomes" id="UP000654913"/>
    </source>
</evidence>
<protein>
    <submittedName>
        <fullName evidence="1">Uncharacterized protein</fullName>
    </submittedName>
</protein>
<proteinExistence type="predicted"/>
<dbReference type="AlphaFoldDB" id="A0A7R7XV21"/>
<dbReference type="Proteomes" id="UP000654913">
    <property type="component" value="Chromosome 6"/>
</dbReference>
<gene>
    <name evidence="1" type="ORF">APUU_61042A</name>
</gene>
<accession>A0A7R7XV21</accession>